<proteinExistence type="predicted"/>
<dbReference type="HOGENOM" id="CLU_1016464_0_0_1"/>
<sequence>MPSLEHCISINPTTFCRSFDFFKCFLMDYLLILFLNIYSLYSQKNLKLKKNRRDAEKREYLAVCTLPSLGPGEIFLDFFPKKSEILKFQPKKINLSEIFQANCCIWFSLLSKRLHSIHPSFCVIFLVLLVLKAVQFLILAFESTVDAGVIAELILLMAETALLSKSTKRLGENEEKSKLTPEEKSSFVSRIFFWWLNPLIKSGAKNPLTNENLHNLNQNATSEWLYTRWRDEFRKEKESRSKRGGAWVFLVENKIFKLSRLRGNFENSPSYEQN</sequence>
<name>A8WMS9_CAEBR</name>
<protein>
    <submittedName>
        <fullName evidence="2">Protein CBG00494</fullName>
    </submittedName>
</protein>
<dbReference type="InParanoid" id="A8WMS9"/>
<evidence type="ECO:0000256" key="1">
    <source>
        <dbReference type="SAM" id="Phobius"/>
    </source>
</evidence>
<feature type="transmembrane region" description="Helical" evidence="1">
    <location>
        <begin position="20"/>
        <end position="41"/>
    </location>
</feature>
<dbReference type="RefSeq" id="XP_002640932.1">
    <property type="nucleotide sequence ID" value="XM_002640886.1"/>
</dbReference>
<keyword evidence="3" id="KW-1185">Reference proteome</keyword>
<dbReference type="GeneID" id="8582926"/>
<evidence type="ECO:0000313" key="3">
    <source>
        <dbReference type="Proteomes" id="UP000008549"/>
    </source>
</evidence>
<accession>A8WMS9</accession>
<keyword evidence="1" id="KW-0812">Transmembrane</keyword>
<keyword evidence="1" id="KW-0472">Membrane</keyword>
<dbReference type="EMBL" id="HE600978">
    <property type="protein sequence ID" value="CAP21784.1"/>
    <property type="molecule type" value="Genomic_DNA"/>
</dbReference>
<reference evidence="2 3" key="1">
    <citation type="journal article" date="2003" name="PLoS Biol.">
        <title>The genome sequence of Caenorhabditis briggsae: a platform for comparative genomics.</title>
        <authorList>
            <person name="Stein L.D."/>
            <person name="Bao Z."/>
            <person name="Blasiar D."/>
            <person name="Blumenthal T."/>
            <person name="Brent M.R."/>
            <person name="Chen N."/>
            <person name="Chinwalla A."/>
            <person name="Clarke L."/>
            <person name="Clee C."/>
            <person name="Coghlan A."/>
            <person name="Coulson A."/>
            <person name="D'Eustachio P."/>
            <person name="Fitch D.H."/>
            <person name="Fulton L.A."/>
            <person name="Fulton R.E."/>
            <person name="Griffiths-Jones S."/>
            <person name="Harris T.W."/>
            <person name="Hillier L.W."/>
            <person name="Kamath R."/>
            <person name="Kuwabara P.E."/>
            <person name="Mardis E.R."/>
            <person name="Marra M.A."/>
            <person name="Miner T.L."/>
            <person name="Minx P."/>
            <person name="Mullikin J.C."/>
            <person name="Plumb R.W."/>
            <person name="Rogers J."/>
            <person name="Schein J.E."/>
            <person name="Sohrmann M."/>
            <person name="Spieth J."/>
            <person name="Stajich J.E."/>
            <person name="Wei C."/>
            <person name="Willey D."/>
            <person name="Wilson R.K."/>
            <person name="Durbin R."/>
            <person name="Waterston R.H."/>
        </authorList>
    </citation>
    <scope>NUCLEOTIDE SEQUENCE [LARGE SCALE GENOMIC DNA]</scope>
    <source>
        <strain evidence="2 3">AF16</strain>
    </source>
</reference>
<gene>
    <name evidence="2" type="ORF">CBG00494</name>
    <name evidence="2" type="ORF">CBG_00494</name>
</gene>
<dbReference type="eggNOG" id="KOG0054">
    <property type="taxonomic scope" value="Eukaryota"/>
</dbReference>
<evidence type="ECO:0000313" key="2">
    <source>
        <dbReference type="EMBL" id="CAP21784.1"/>
    </source>
</evidence>
<dbReference type="KEGG" id="cbr:CBG_00494"/>
<keyword evidence="1" id="KW-1133">Transmembrane helix</keyword>
<dbReference type="AlphaFoldDB" id="A8WMS9"/>
<dbReference type="STRING" id="6238.A8WMS9"/>
<dbReference type="CTD" id="8582926"/>
<reference evidence="2 3" key="2">
    <citation type="journal article" date="2011" name="PLoS Genet.">
        <title>Caenorhabditis briggsae recombinant inbred line genotypes reveal inter-strain incompatibility and the evolution of recombination.</title>
        <authorList>
            <person name="Ross J.A."/>
            <person name="Koboldt D.C."/>
            <person name="Staisch J.E."/>
            <person name="Chamberlin H.M."/>
            <person name="Gupta B.P."/>
            <person name="Miller R.D."/>
            <person name="Baird S.E."/>
            <person name="Haag E.S."/>
        </authorList>
    </citation>
    <scope>NUCLEOTIDE SEQUENCE [LARGE SCALE GENOMIC DNA]</scope>
    <source>
        <strain evidence="2 3">AF16</strain>
    </source>
</reference>
<dbReference type="Proteomes" id="UP000008549">
    <property type="component" value="Unassembled WGS sequence"/>
</dbReference>
<feature type="transmembrane region" description="Helical" evidence="1">
    <location>
        <begin position="121"/>
        <end position="141"/>
    </location>
</feature>
<organism evidence="2 3">
    <name type="scientific">Caenorhabditis briggsae</name>
    <dbReference type="NCBI Taxonomy" id="6238"/>
    <lineage>
        <taxon>Eukaryota</taxon>
        <taxon>Metazoa</taxon>
        <taxon>Ecdysozoa</taxon>
        <taxon>Nematoda</taxon>
        <taxon>Chromadorea</taxon>
        <taxon>Rhabditida</taxon>
        <taxon>Rhabditina</taxon>
        <taxon>Rhabditomorpha</taxon>
        <taxon>Rhabditoidea</taxon>
        <taxon>Rhabditidae</taxon>
        <taxon>Peloderinae</taxon>
        <taxon>Caenorhabditis</taxon>
    </lineage>
</organism>